<comment type="similarity">
    <text evidence="3">Belongs to the HNH nuclease family.</text>
</comment>
<name>A0A848HK80_9BURK</name>
<evidence type="ECO:0000256" key="3">
    <source>
        <dbReference type="ARBA" id="ARBA00038412"/>
    </source>
</evidence>
<keyword evidence="1" id="KW-0540">Nuclease</keyword>
<gene>
    <name evidence="7" type="ORF">HHL21_12165</name>
</gene>
<dbReference type="InterPro" id="IPR003615">
    <property type="entry name" value="HNH_nuc"/>
</dbReference>
<keyword evidence="2" id="KW-0378">Hydrolase</keyword>
<proteinExistence type="inferred from homology"/>
<accession>A0A848HK80</accession>
<dbReference type="CDD" id="cd00085">
    <property type="entry name" value="HNHc"/>
    <property type="match status" value="1"/>
</dbReference>
<dbReference type="Proteomes" id="UP000583752">
    <property type="component" value="Unassembled WGS sequence"/>
</dbReference>
<dbReference type="GO" id="GO:0004519">
    <property type="term" value="F:endonuclease activity"/>
    <property type="evidence" value="ECO:0007669"/>
    <property type="project" value="UniProtKB-KW"/>
</dbReference>
<dbReference type="GO" id="GO:0016787">
    <property type="term" value="F:hydrolase activity"/>
    <property type="evidence" value="ECO:0007669"/>
    <property type="project" value="UniProtKB-KW"/>
</dbReference>
<keyword evidence="7" id="KW-0255">Endonuclease</keyword>
<evidence type="ECO:0000256" key="5">
    <source>
        <dbReference type="SAM" id="MobiDB-lite"/>
    </source>
</evidence>
<feature type="domain" description="HNH nuclease" evidence="6">
    <location>
        <begin position="19"/>
        <end position="81"/>
    </location>
</feature>
<dbReference type="AlphaFoldDB" id="A0A848HK80"/>
<dbReference type="Gene3D" id="1.10.30.50">
    <property type="match status" value="1"/>
</dbReference>
<organism evidence="7 8">
    <name type="scientific">Massilia polaris</name>
    <dbReference type="NCBI Taxonomy" id="2728846"/>
    <lineage>
        <taxon>Bacteria</taxon>
        <taxon>Pseudomonadati</taxon>
        <taxon>Pseudomonadota</taxon>
        <taxon>Betaproteobacteria</taxon>
        <taxon>Burkholderiales</taxon>
        <taxon>Oxalobacteraceae</taxon>
        <taxon>Telluria group</taxon>
        <taxon>Massilia</taxon>
    </lineage>
</organism>
<sequence>MAWGSKSRHERGYGKEWDQVRKVVLARDCGLCQVCLKKGAYTTTNIVDHIMSKANAAKLKWSKERTEHPDNLQAICKPCHDIKTEEEQGKALRPKVQIGEDGWPVPE</sequence>
<dbReference type="GO" id="GO:0008270">
    <property type="term" value="F:zinc ion binding"/>
    <property type="evidence" value="ECO:0007669"/>
    <property type="project" value="InterPro"/>
</dbReference>
<dbReference type="InterPro" id="IPR002711">
    <property type="entry name" value="HNH"/>
</dbReference>
<feature type="region of interest" description="Disordered" evidence="5">
    <location>
        <begin position="87"/>
        <end position="107"/>
    </location>
</feature>
<evidence type="ECO:0000256" key="4">
    <source>
        <dbReference type="ARBA" id="ARBA00040194"/>
    </source>
</evidence>
<dbReference type="PANTHER" id="PTHR41286">
    <property type="entry name" value="HNH NUCLEASE YAJD-RELATED"/>
    <property type="match status" value="1"/>
</dbReference>
<reference evidence="7 8" key="1">
    <citation type="submission" date="2020-04" db="EMBL/GenBank/DDBJ databases">
        <title>Massilia sp. RP-1-19 isolated from soil.</title>
        <authorList>
            <person name="Dahal R.H."/>
        </authorList>
    </citation>
    <scope>NUCLEOTIDE SEQUENCE [LARGE SCALE GENOMIC DNA]</scope>
    <source>
        <strain evidence="7 8">RP-1-19</strain>
    </source>
</reference>
<dbReference type="GO" id="GO:0003676">
    <property type="term" value="F:nucleic acid binding"/>
    <property type="evidence" value="ECO:0007669"/>
    <property type="project" value="InterPro"/>
</dbReference>
<dbReference type="EMBL" id="JABBGG010000006">
    <property type="protein sequence ID" value="NML61815.1"/>
    <property type="molecule type" value="Genomic_DNA"/>
</dbReference>
<dbReference type="Pfam" id="PF01844">
    <property type="entry name" value="HNH"/>
    <property type="match status" value="1"/>
</dbReference>
<protein>
    <recommendedName>
        <fullName evidence="4">Putative HNH nuclease YajD</fullName>
    </recommendedName>
</protein>
<evidence type="ECO:0000313" key="8">
    <source>
        <dbReference type="Proteomes" id="UP000583752"/>
    </source>
</evidence>
<evidence type="ECO:0000256" key="2">
    <source>
        <dbReference type="ARBA" id="ARBA00022801"/>
    </source>
</evidence>
<keyword evidence="8" id="KW-1185">Reference proteome</keyword>
<dbReference type="RefSeq" id="WP_169466145.1">
    <property type="nucleotide sequence ID" value="NZ_JABBGG010000006.1"/>
</dbReference>
<dbReference type="SMART" id="SM00507">
    <property type="entry name" value="HNHc"/>
    <property type="match status" value="1"/>
</dbReference>
<comment type="caution">
    <text evidence="7">The sequence shown here is derived from an EMBL/GenBank/DDBJ whole genome shotgun (WGS) entry which is preliminary data.</text>
</comment>
<dbReference type="GO" id="GO:0005829">
    <property type="term" value="C:cytosol"/>
    <property type="evidence" value="ECO:0007669"/>
    <property type="project" value="TreeGrafter"/>
</dbReference>
<dbReference type="PANTHER" id="PTHR41286:SF1">
    <property type="entry name" value="HNH NUCLEASE YAJD-RELATED"/>
    <property type="match status" value="1"/>
</dbReference>
<evidence type="ECO:0000259" key="6">
    <source>
        <dbReference type="SMART" id="SM00507"/>
    </source>
</evidence>
<evidence type="ECO:0000256" key="1">
    <source>
        <dbReference type="ARBA" id="ARBA00022722"/>
    </source>
</evidence>
<evidence type="ECO:0000313" key="7">
    <source>
        <dbReference type="EMBL" id="NML61815.1"/>
    </source>
</evidence>